<evidence type="ECO:0000259" key="6">
    <source>
        <dbReference type="PROSITE" id="PS51918"/>
    </source>
</evidence>
<dbReference type="Proteomes" id="UP000243547">
    <property type="component" value="Unassembled WGS sequence"/>
</dbReference>
<dbReference type="RefSeq" id="WP_084672547.1">
    <property type="nucleotide sequence ID" value="NZ_FRAI01000042.1"/>
</dbReference>
<dbReference type="EMBL" id="FRAI01000042">
    <property type="protein sequence ID" value="SHK38443.1"/>
    <property type="molecule type" value="Genomic_DNA"/>
</dbReference>
<dbReference type="STRING" id="1120989.SAMN02745227_02151"/>
<evidence type="ECO:0000256" key="3">
    <source>
        <dbReference type="ARBA" id="ARBA00022723"/>
    </source>
</evidence>
<accession>A0A1M6S187</accession>
<evidence type="ECO:0000256" key="4">
    <source>
        <dbReference type="ARBA" id="ARBA00023004"/>
    </source>
</evidence>
<keyword evidence="8" id="KW-1185">Reference proteome</keyword>
<reference evidence="8" key="1">
    <citation type="submission" date="2016-11" db="EMBL/GenBank/DDBJ databases">
        <authorList>
            <person name="Varghese N."/>
            <person name="Submissions S."/>
        </authorList>
    </citation>
    <scope>NUCLEOTIDE SEQUENCE [LARGE SCALE GENOMIC DNA]</scope>
    <source>
        <strain evidence="8">DSM 14826</strain>
    </source>
</reference>
<dbReference type="InterPro" id="IPR058240">
    <property type="entry name" value="rSAM_sf"/>
</dbReference>
<dbReference type="GO" id="GO:0046872">
    <property type="term" value="F:metal ion binding"/>
    <property type="evidence" value="ECO:0007669"/>
    <property type="project" value="UniProtKB-KW"/>
</dbReference>
<name>A0A1M6S187_9FIRM</name>
<protein>
    <submittedName>
        <fullName evidence="7">Fe-S oxidoreductase</fullName>
    </submittedName>
</protein>
<sequence>MQMYNYPLYRPPSEAYSLILQVTYGCSHNKCTFCYMYKDKKFYIKSLEEIKEHIKWAKGQYPAPSRIFLADGNALVIPTGVLLDILAEIKDNFPSVERISCYAAPKDLLNKDIEELIQLKKAGLSLLYLGVESGSDEVLKMVNKGVTAEEMVKAGQKAIEAGFKLSTMVILGLGGKKLWQQHAKETAKVISAINPHYFSPLTLMLEGETPLNQGIQRGEFQLLSSDEVMEELRLIVENLYLDNCIFRCNHASNYIPLKGILNQDKAKILAEIKEIMEKKNYKNELYRGL</sequence>
<keyword evidence="2" id="KW-0949">S-adenosyl-L-methionine</keyword>
<dbReference type="OrthoDB" id="9777636at2"/>
<dbReference type="SFLD" id="SFLDG01082">
    <property type="entry name" value="B12-binding_domain_containing"/>
    <property type="match status" value="1"/>
</dbReference>
<dbReference type="Pfam" id="PF04055">
    <property type="entry name" value="Radical_SAM"/>
    <property type="match status" value="1"/>
</dbReference>
<evidence type="ECO:0000256" key="1">
    <source>
        <dbReference type="ARBA" id="ARBA00001966"/>
    </source>
</evidence>
<evidence type="ECO:0000256" key="2">
    <source>
        <dbReference type="ARBA" id="ARBA00022691"/>
    </source>
</evidence>
<evidence type="ECO:0000313" key="7">
    <source>
        <dbReference type="EMBL" id="SHK38443.1"/>
    </source>
</evidence>
<organism evidence="7 8">
    <name type="scientific">Anaerobranca californiensis DSM 14826</name>
    <dbReference type="NCBI Taxonomy" id="1120989"/>
    <lineage>
        <taxon>Bacteria</taxon>
        <taxon>Bacillati</taxon>
        <taxon>Bacillota</taxon>
        <taxon>Clostridia</taxon>
        <taxon>Eubacteriales</taxon>
        <taxon>Proteinivoracaceae</taxon>
        <taxon>Anaerobranca</taxon>
    </lineage>
</organism>
<dbReference type="GO" id="GO:0051536">
    <property type="term" value="F:iron-sulfur cluster binding"/>
    <property type="evidence" value="ECO:0007669"/>
    <property type="project" value="UniProtKB-KW"/>
</dbReference>
<evidence type="ECO:0000313" key="8">
    <source>
        <dbReference type="Proteomes" id="UP000243547"/>
    </source>
</evidence>
<dbReference type="AlphaFoldDB" id="A0A1M6S187"/>
<proteinExistence type="predicted"/>
<dbReference type="PROSITE" id="PS51918">
    <property type="entry name" value="RADICAL_SAM"/>
    <property type="match status" value="1"/>
</dbReference>
<dbReference type="SFLD" id="SFLDG01095">
    <property type="entry name" value="Uncharacterised_Radical_SAM_Su"/>
    <property type="match status" value="1"/>
</dbReference>
<dbReference type="InterPro" id="IPR051198">
    <property type="entry name" value="BchE-like"/>
</dbReference>
<dbReference type="SUPFAM" id="SSF102114">
    <property type="entry name" value="Radical SAM enzymes"/>
    <property type="match status" value="1"/>
</dbReference>
<dbReference type="InterPro" id="IPR007197">
    <property type="entry name" value="rSAM"/>
</dbReference>
<comment type="cofactor">
    <cofactor evidence="1">
        <name>[4Fe-4S] cluster</name>
        <dbReference type="ChEBI" id="CHEBI:49883"/>
    </cofactor>
</comment>
<evidence type="ECO:0000256" key="5">
    <source>
        <dbReference type="ARBA" id="ARBA00023014"/>
    </source>
</evidence>
<dbReference type="InterPro" id="IPR013785">
    <property type="entry name" value="Aldolase_TIM"/>
</dbReference>
<dbReference type="PANTHER" id="PTHR43409:SF4">
    <property type="entry name" value="RADICAL SAM SUPERFAMILY PROTEIN"/>
    <property type="match status" value="1"/>
</dbReference>
<gene>
    <name evidence="7" type="ORF">SAMN02745227_02151</name>
</gene>
<dbReference type="SFLD" id="SFLDS00029">
    <property type="entry name" value="Radical_SAM"/>
    <property type="match status" value="1"/>
</dbReference>
<dbReference type="Gene3D" id="3.20.20.70">
    <property type="entry name" value="Aldolase class I"/>
    <property type="match status" value="1"/>
</dbReference>
<dbReference type="SMART" id="SM00729">
    <property type="entry name" value="Elp3"/>
    <property type="match status" value="1"/>
</dbReference>
<dbReference type="InterPro" id="IPR006638">
    <property type="entry name" value="Elp3/MiaA/NifB-like_rSAM"/>
</dbReference>
<keyword evidence="5" id="KW-0411">Iron-sulfur</keyword>
<keyword evidence="4" id="KW-0408">Iron</keyword>
<dbReference type="GO" id="GO:0003824">
    <property type="term" value="F:catalytic activity"/>
    <property type="evidence" value="ECO:0007669"/>
    <property type="project" value="InterPro"/>
</dbReference>
<keyword evidence="3" id="KW-0479">Metal-binding</keyword>
<feature type="domain" description="Radical SAM core" evidence="6">
    <location>
        <begin position="10"/>
        <end position="242"/>
    </location>
</feature>
<dbReference type="CDD" id="cd01335">
    <property type="entry name" value="Radical_SAM"/>
    <property type="match status" value="1"/>
</dbReference>
<dbReference type="PANTHER" id="PTHR43409">
    <property type="entry name" value="ANAEROBIC MAGNESIUM-PROTOPORPHYRIN IX MONOMETHYL ESTER CYCLASE-RELATED"/>
    <property type="match status" value="1"/>
</dbReference>